<organism evidence="7 8">
    <name type="scientific">Labilithrix luteola</name>
    <dbReference type="NCBI Taxonomy" id="1391654"/>
    <lineage>
        <taxon>Bacteria</taxon>
        <taxon>Pseudomonadati</taxon>
        <taxon>Myxococcota</taxon>
        <taxon>Polyangia</taxon>
        <taxon>Polyangiales</taxon>
        <taxon>Labilitrichaceae</taxon>
        <taxon>Labilithrix</taxon>
    </lineage>
</organism>
<feature type="transmembrane region" description="Helical" evidence="6">
    <location>
        <begin position="228"/>
        <end position="247"/>
    </location>
</feature>
<feature type="transmembrane region" description="Helical" evidence="6">
    <location>
        <begin position="40"/>
        <end position="59"/>
    </location>
</feature>
<keyword evidence="5 6" id="KW-0472">Membrane</keyword>
<keyword evidence="3 6" id="KW-0812">Transmembrane</keyword>
<sequence>MTSYVEIPLWRMLVAVLLVALGIGISRLEKLSLEKDLGFGAIRAAVQLVAIGYALKLLFAAEHPVAVFFVVVVMWVVAGWTSTRRITHGPSSRVLFPYAFTSIGVGAFVALVPVFAFVVPPRPWFDARYVIPIGGMMLSSAMNVVAQVFERLFASARSEEATLEQYLALGATPKQAFAPYVKAALRAALIPTINGLVTVGLVALPGMMTGQIVSGTAPEQAVRYQVVIMYQLVAVAAMSGLCATAFARKLVFTDDGRLRNGA</sequence>
<dbReference type="Proteomes" id="UP000064967">
    <property type="component" value="Chromosome"/>
</dbReference>
<accession>A0A0K1PRY1</accession>
<dbReference type="Pfam" id="PF03649">
    <property type="entry name" value="UPF0014"/>
    <property type="match status" value="1"/>
</dbReference>
<evidence type="ECO:0000313" key="7">
    <source>
        <dbReference type="EMBL" id="AKU96146.1"/>
    </source>
</evidence>
<dbReference type="PATRIC" id="fig|1391654.3.peg.2845"/>
<evidence type="ECO:0000256" key="6">
    <source>
        <dbReference type="SAM" id="Phobius"/>
    </source>
</evidence>
<dbReference type="PANTHER" id="PTHR30028">
    <property type="entry name" value="UPF0014 INNER MEMBRANE PROTEIN YBBM-RELATED"/>
    <property type="match status" value="1"/>
</dbReference>
<dbReference type="RefSeq" id="WP_146647479.1">
    <property type="nucleotide sequence ID" value="NZ_CP012333.1"/>
</dbReference>
<feature type="transmembrane region" description="Helical" evidence="6">
    <location>
        <begin position="183"/>
        <end position="208"/>
    </location>
</feature>
<keyword evidence="4 6" id="KW-1133">Transmembrane helix</keyword>
<dbReference type="GO" id="GO:0005886">
    <property type="term" value="C:plasma membrane"/>
    <property type="evidence" value="ECO:0007669"/>
    <property type="project" value="TreeGrafter"/>
</dbReference>
<name>A0A0K1PRY1_9BACT</name>
<evidence type="ECO:0000256" key="2">
    <source>
        <dbReference type="ARBA" id="ARBA00005268"/>
    </source>
</evidence>
<dbReference type="EMBL" id="CP012333">
    <property type="protein sequence ID" value="AKU96146.1"/>
    <property type="molecule type" value="Genomic_DNA"/>
</dbReference>
<evidence type="ECO:0000256" key="3">
    <source>
        <dbReference type="ARBA" id="ARBA00022692"/>
    </source>
</evidence>
<comment type="similarity">
    <text evidence="2">Belongs to the UPF0014 family.</text>
</comment>
<feature type="transmembrane region" description="Helical" evidence="6">
    <location>
        <begin position="65"/>
        <end position="83"/>
    </location>
</feature>
<protein>
    <submittedName>
        <fullName evidence="7">YbbM seven transmembrane helix protein</fullName>
    </submittedName>
</protein>
<comment type="subcellular location">
    <subcellularLocation>
        <location evidence="1">Membrane</location>
        <topology evidence="1">Multi-pass membrane protein</topology>
    </subcellularLocation>
</comment>
<gene>
    <name evidence="7" type="ORF">AKJ09_02810</name>
</gene>
<evidence type="ECO:0000256" key="4">
    <source>
        <dbReference type="ARBA" id="ARBA00022989"/>
    </source>
</evidence>
<proteinExistence type="inferred from homology"/>
<reference evidence="7 8" key="1">
    <citation type="submission" date="2015-08" db="EMBL/GenBank/DDBJ databases">
        <authorList>
            <person name="Babu N.S."/>
            <person name="Beckwith C.J."/>
            <person name="Beseler K.G."/>
            <person name="Brison A."/>
            <person name="Carone J.V."/>
            <person name="Caskin T.P."/>
            <person name="Diamond M."/>
            <person name="Durham M.E."/>
            <person name="Foxe J.M."/>
            <person name="Go M."/>
            <person name="Henderson B.A."/>
            <person name="Jones I.B."/>
            <person name="McGettigan J.A."/>
            <person name="Micheletti S.J."/>
            <person name="Nasrallah M.E."/>
            <person name="Ortiz D."/>
            <person name="Piller C.R."/>
            <person name="Privatt S.R."/>
            <person name="Schneider S.L."/>
            <person name="Sharp S."/>
            <person name="Smith T.C."/>
            <person name="Stanton J.D."/>
            <person name="Ullery H.E."/>
            <person name="Wilson R.J."/>
            <person name="Serrano M.G."/>
            <person name="Buck G."/>
            <person name="Lee V."/>
            <person name="Wang Y."/>
            <person name="Carvalho R."/>
            <person name="Voegtly L."/>
            <person name="Shi R."/>
            <person name="Duckworth R."/>
            <person name="Johnson A."/>
            <person name="Loviza R."/>
            <person name="Walstead R."/>
            <person name="Shah Z."/>
            <person name="Kiflezghi M."/>
            <person name="Wade K."/>
            <person name="Ball S.L."/>
            <person name="Bradley K.W."/>
            <person name="Asai D.J."/>
            <person name="Bowman C.A."/>
            <person name="Russell D.A."/>
            <person name="Pope W.H."/>
            <person name="Jacobs-Sera D."/>
            <person name="Hendrix R.W."/>
            <person name="Hatfull G.F."/>
        </authorList>
    </citation>
    <scope>NUCLEOTIDE SEQUENCE [LARGE SCALE GENOMIC DNA]</scope>
    <source>
        <strain evidence="7 8">DSM 27648</strain>
    </source>
</reference>
<keyword evidence="8" id="KW-1185">Reference proteome</keyword>
<dbReference type="OrthoDB" id="9791807at2"/>
<evidence type="ECO:0000313" key="8">
    <source>
        <dbReference type="Proteomes" id="UP000064967"/>
    </source>
</evidence>
<dbReference type="KEGG" id="llu:AKJ09_02810"/>
<evidence type="ECO:0000256" key="1">
    <source>
        <dbReference type="ARBA" id="ARBA00004141"/>
    </source>
</evidence>
<evidence type="ECO:0000256" key="5">
    <source>
        <dbReference type="ARBA" id="ARBA00023136"/>
    </source>
</evidence>
<dbReference type="AlphaFoldDB" id="A0A0K1PRY1"/>
<feature type="transmembrane region" description="Helical" evidence="6">
    <location>
        <begin position="12"/>
        <end position="28"/>
    </location>
</feature>
<dbReference type="InterPro" id="IPR005226">
    <property type="entry name" value="UPF0014_fam"/>
</dbReference>
<feature type="transmembrane region" description="Helical" evidence="6">
    <location>
        <begin position="129"/>
        <end position="149"/>
    </location>
</feature>
<dbReference type="STRING" id="1391654.AKJ09_02810"/>
<feature type="transmembrane region" description="Helical" evidence="6">
    <location>
        <begin position="95"/>
        <end position="117"/>
    </location>
</feature>
<dbReference type="PANTHER" id="PTHR30028:SF0">
    <property type="entry name" value="PROTEIN ALUMINUM SENSITIVE 3"/>
    <property type="match status" value="1"/>
</dbReference>